<dbReference type="RefSeq" id="WP_117400318.1">
    <property type="nucleotide sequence ID" value="NZ_QVNQ01000004.1"/>
</dbReference>
<organism evidence="3 4">
    <name type="scientific">Actinomadura spongiicola</name>
    <dbReference type="NCBI Taxonomy" id="2303421"/>
    <lineage>
        <taxon>Bacteria</taxon>
        <taxon>Bacillati</taxon>
        <taxon>Actinomycetota</taxon>
        <taxon>Actinomycetes</taxon>
        <taxon>Streptosporangiales</taxon>
        <taxon>Thermomonosporaceae</taxon>
        <taxon>Actinomadura</taxon>
    </lineage>
</organism>
<name>A0A372GIP1_9ACTN</name>
<dbReference type="OrthoDB" id="3470164at2"/>
<keyword evidence="1" id="KW-1133">Transmembrane helix</keyword>
<proteinExistence type="predicted"/>
<accession>A0A372GIP1</accession>
<reference evidence="3 4" key="1">
    <citation type="submission" date="2018-08" db="EMBL/GenBank/DDBJ databases">
        <title>Actinomadura spongicola sp. nov., isolated from marine sponge Leucetta chagosensis.</title>
        <authorList>
            <person name="Li L."/>
            <person name="Lin H.W."/>
        </authorList>
    </citation>
    <scope>NUCLEOTIDE SEQUENCE [LARGE SCALE GENOMIC DNA]</scope>
    <source>
        <strain evidence="3 4">LHW52907</strain>
    </source>
</reference>
<dbReference type="EMBL" id="QVNQ01000004">
    <property type="protein sequence ID" value="RFS84979.1"/>
    <property type="molecule type" value="Genomic_DNA"/>
</dbReference>
<feature type="signal peptide" evidence="2">
    <location>
        <begin position="1"/>
        <end position="26"/>
    </location>
</feature>
<keyword evidence="1" id="KW-0812">Transmembrane</keyword>
<sequence length="265" mass="27203">MRTTTKVTAAALIGGTVLLGGNAAMAAGPPSADEAAAAKVASSAAVKQRLGTFFVHLDQHQKGQTTNQAVTQAAVAAKAPQVEGDVQRVHSLNPAFVKGTPNAPVANFVYLAVGAESASGQEATMWLTKSGKNWEVMNIISGDDESAYPAMADGGQVFTEPQIRAWYRVKDGRVTGLNDAAKTSVGKGMTVGSYQKLVQTRYADKLPGSAYQRSGQLGGYSPTTGVGDRAPDRGAAPVLLALGAGGALSAAVGVAVARRRRLGSY</sequence>
<evidence type="ECO:0000256" key="1">
    <source>
        <dbReference type="SAM" id="Phobius"/>
    </source>
</evidence>
<dbReference type="AlphaFoldDB" id="A0A372GIP1"/>
<feature type="chain" id="PRO_5016697720" evidence="2">
    <location>
        <begin position="27"/>
        <end position="265"/>
    </location>
</feature>
<evidence type="ECO:0000256" key="2">
    <source>
        <dbReference type="SAM" id="SignalP"/>
    </source>
</evidence>
<feature type="transmembrane region" description="Helical" evidence="1">
    <location>
        <begin position="238"/>
        <end position="257"/>
    </location>
</feature>
<keyword evidence="2" id="KW-0732">Signal</keyword>
<dbReference type="Proteomes" id="UP000262882">
    <property type="component" value="Unassembled WGS sequence"/>
</dbReference>
<keyword evidence="4" id="KW-1185">Reference proteome</keyword>
<comment type="caution">
    <text evidence="3">The sequence shown here is derived from an EMBL/GenBank/DDBJ whole genome shotgun (WGS) entry which is preliminary data.</text>
</comment>
<gene>
    <name evidence="3" type="ORF">D0T12_15935</name>
</gene>
<evidence type="ECO:0000313" key="4">
    <source>
        <dbReference type="Proteomes" id="UP000262882"/>
    </source>
</evidence>
<evidence type="ECO:0000313" key="3">
    <source>
        <dbReference type="EMBL" id="RFS84979.1"/>
    </source>
</evidence>
<protein>
    <submittedName>
        <fullName evidence="3">Uncharacterized protein</fullName>
    </submittedName>
</protein>
<keyword evidence="1" id="KW-0472">Membrane</keyword>